<dbReference type="GO" id="GO:0032580">
    <property type="term" value="C:Golgi cisterna membrane"/>
    <property type="evidence" value="ECO:0007669"/>
    <property type="project" value="UniProtKB-SubCell"/>
</dbReference>
<dbReference type="PANTHER" id="PTHR12369">
    <property type="entry name" value="CHONDROITIN SYNTHASE"/>
    <property type="match status" value="1"/>
</dbReference>
<sequence>MKYFLSELSGFFSYRKLKNYVVILVLSVLIFVIYLAFHGNYMERKDFIKNVPRESHQQQPIDDEFIKQEFEEPDNESLPPWRPEHKGGVNMHVFEDWCATSILQLRKNVLYPLYPHVRTTIKTLAIYPKSTNYGVRIFGYIHPNVSGEYIFAISSDKNSEFWLSSNESTKGLRLQAYVGKTGMEWAGPGEYGKFASQISKPVKLLKHKQYFFEVLLQHNEGVDHVEVAWRLNQRNSIFTVITSEYLSLYVNETSVLAGDTDNIPQTVASHEMHPDLIYIQRDPVVDMAREDLRDYIFQIPLMNDSYLKNIFPQCNYKPINVFDGAQMQRFHGIYYVHYSRVYPNDHTRQAHSAVDEMCFYNQDKVFKEGGGFVQYLKTVDGGEKSDLNWERSINVNPTDFNLNQPTVVIHTCKRVGNAILSEEDVMPVVDAVMNKLQLTEHTSELVLKRIVNVEKRVDGDAGGRYLLELELEDAKGQNMLLSRYFHVTTNKEGSPELPEPISFCSPEDFSWNPAARVHVILPVKKQGRWVIQFIRQMEKVYRVTKDENFNVIIIDYSSDDVDIHKALKKANLPSFQYRRLEGTFLKTTAVQTAIELIEDENSILFTTDLHLNFPVSIIHMVRKHCVQGKMIFAPAVMRLDCGISAHDPTGFWEIDGYGLIGIYKSDMDRIGGMNTKDFKDKWGGEDWELLDRILENRLEVERLNLRNFLHHHHSKRGMWNN</sequence>
<comment type="subcellular location">
    <subcellularLocation>
        <location evidence="1 9">Golgi apparatus</location>
        <location evidence="1 9">Golgi stack membrane</location>
        <topology evidence="1 9">Single-pass type II membrane protein</topology>
    </subcellularLocation>
</comment>
<dbReference type="InterPro" id="IPR037524">
    <property type="entry name" value="PA14/GLEYA"/>
</dbReference>
<dbReference type="SMART" id="SM00758">
    <property type="entry name" value="PA14"/>
    <property type="match status" value="1"/>
</dbReference>
<comment type="function">
    <text evidence="9">Transfers N-acetylgalactosamine (GalNAc) from UDP-GalNAc to N-acetylglucosamine-beta-benzyl with a beta-1,4-linkage to form N,N'-diacetyllactosediamine, GalNAc-beta-1,4-GlcNAc structures in N-linked glycans and probably O-linked glycans.</text>
</comment>
<dbReference type="STRING" id="42514.ENSPNAP00000022497"/>
<evidence type="ECO:0000256" key="2">
    <source>
        <dbReference type="ARBA" id="ARBA00009239"/>
    </source>
</evidence>
<dbReference type="InterPro" id="IPR011658">
    <property type="entry name" value="PA14_dom"/>
</dbReference>
<comment type="similarity">
    <text evidence="2 9">Belongs to the chondroitin N-acetylgalactosaminyltransferase family.</text>
</comment>
<dbReference type="InterPro" id="IPR029044">
    <property type="entry name" value="Nucleotide-diphossugar_trans"/>
</dbReference>
<dbReference type="Proteomes" id="UP001501920">
    <property type="component" value="Chromosome 1"/>
</dbReference>
<comment type="catalytic activity">
    <reaction evidence="9">
        <text>an N-acetyl-beta-D-glucosaminyl derivative + UDP-N-acetyl-alpha-D-galactosamine = an N-acetyl-beta-D-galactosaminyl-(1-&gt;4)-N-acetyl-beta-D-glucosaminyl derivative + UDP + H(+)</text>
        <dbReference type="Rhea" id="RHEA:20493"/>
        <dbReference type="ChEBI" id="CHEBI:15378"/>
        <dbReference type="ChEBI" id="CHEBI:58223"/>
        <dbReference type="ChEBI" id="CHEBI:61631"/>
        <dbReference type="ChEBI" id="CHEBI:67138"/>
        <dbReference type="ChEBI" id="CHEBI:138027"/>
        <dbReference type="EC" id="2.4.1.244"/>
    </reaction>
</comment>
<reference evidence="11 12" key="1">
    <citation type="submission" date="2020-10" db="EMBL/GenBank/DDBJ databases">
        <title>Pygocentrus nattereri (red-bellied piranha) genome, fPygNat1, primary haplotype.</title>
        <authorList>
            <person name="Myers G."/>
            <person name="Meyer A."/>
            <person name="Karagic N."/>
            <person name="Pippel M."/>
            <person name="Winkler S."/>
            <person name="Tracey A."/>
            <person name="Wood J."/>
            <person name="Formenti G."/>
            <person name="Howe K."/>
            <person name="Fedrigo O."/>
            <person name="Jarvis E.D."/>
        </authorList>
    </citation>
    <scope>NUCLEOTIDE SEQUENCE [LARGE SCALE GENOMIC DNA]</scope>
</reference>
<dbReference type="InterPro" id="IPR008428">
    <property type="entry name" value="Chond_GalNAc"/>
</dbReference>
<dbReference type="SUPFAM" id="SSF56988">
    <property type="entry name" value="Anthrax protective antigen"/>
    <property type="match status" value="1"/>
</dbReference>
<dbReference type="Pfam" id="PF05679">
    <property type="entry name" value="CHGN"/>
    <property type="match status" value="1"/>
</dbReference>
<dbReference type="CTD" id="561505"/>
<evidence type="ECO:0000256" key="4">
    <source>
        <dbReference type="ARBA" id="ARBA00022692"/>
    </source>
</evidence>
<evidence type="ECO:0000256" key="5">
    <source>
        <dbReference type="ARBA" id="ARBA00022968"/>
    </source>
</evidence>
<evidence type="ECO:0000256" key="7">
    <source>
        <dbReference type="ARBA" id="ARBA00023034"/>
    </source>
</evidence>
<protein>
    <recommendedName>
        <fullName evidence="9">Beta-1,4-N-acetylgalactosaminyltransferase</fullName>
        <ecNumber evidence="9">2.4.1.244</ecNumber>
    </recommendedName>
</protein>
<dbReference type="GeneID" id="108427055"/>
<dbReference type="Pfam" id="PF07691">
    <property type="entry name" value="PA14"/>
    <property type="match status" value="1"/>
</dbReference>
<keyword evidence="12" id="KW-1185">Reference proteome</keyword>
<dbReference type="SUPFAM" id="SSF53448">
    <property type="entry name" value="Nucleotide-diphospho-sugar transferases"/>
    <property type="match status" value="1"/>
</dbReference>
<evidence type="ECO:0000256" key="1">
    <source>
        <dbReference type="ARBA" id="ARBA00004447"/>
    </source>
</evidence>
<dbReference type="Gene3D" id="3.90.550.10">
    <property type="entry name" value="Spore Coat Polysaccharide Biosynthesis Protein SpsA, Chain A"/>
    <property type="match status" value="1"/>
</dbReference>
<keyword evidence="5 9" id="KW-0735">Signal-anchor</keyword>
<evidence type="ECO:0000259" key="10">
    <source>
        <dbReference type="PROSITE" id="PS51820"/>
    </source>
</evidence>
<dbReference type="OMA" id="VNMHVFE"/>
<name>A0A3B4DDK1_PYGNA</name>
<feature type="transmembrane region" description="Helical" evidence="9">
    <location>
        <begin position="20"/>
        <end position="37"/>
    </location>
</feature>
<evidence type="ECO:0000256" key="9">
    <source>
        <dbReference type="RuleBase" id="RU364016"/>
    </source>
</evidence>
<reference evidence="11" key="3">
    <citation type="submission" date="2025-09" db="UniProtKB">
        <authorList>
            <consortium name="Ensembl"/>
        </authorList>
    </citation>
    <scope>IDENTIFICATION</scope>
</reference>
<dbReference type="OrthoDB" id="5971499at2759"/>
<feature type="domain" description="PA14" evidence="10">
    <location>
        <begin position="84"/>
        <end position="245"/>
    </location>
</feature>
<evidence type="ECO:0000313" key="12">
    <source>
        <dbReference type="Proteomes" id="UP001501920"/>
    </source>
</evidence>
<dbReference type="GeneTree" id="ENSGT01050000244857"/>
<evidence type="ECO:0000256" key="6">
    <source>
        <dbReference type="ARBA" id="ARBA00022989"/>
    </source>
</evidence>
<keyword evidence="4 9" id="KW-0812">Transmembrane</keyword>
<accession>A0A3B4DDK1</accession>
<keyword evidence="6 9" id="KW-1133">Transmembrane helix</keyword>
<keyword evidence="8 9" id="KW-0472">Membrane</keyword>
<dbReference type="GO" id="GO:0033842">
    <property type="term" value="F:N-acetyl-beta-glucosaminyl-derivative 4-beta-N-acetylgalactosaminyltransferase activity"/>
    <property type="evidence" value="ECO:0007669"/>
    <property type="project" value="UniProtKB-EC"/>
</dbReference>
<organism evidence="11 12">
    <name type="scientific">Pygocentrus nattereri</name>
    <name type="common">Red-bellied piranha</name>
    <dbReference type="NCBI Taxonomy" id="42514"/>
    <lineage>
        <taxon>Eukaryota</taxon>
        <taxon>Metazoa</taxon>
        <taxon>Chordata</taxon>
        <taxon>Craniata</taxon>
        <taxon>Vertebrata</taxon>
        <taxon>Euteleostomi</taxon>
        <taxon>Actinopterygii</taxon>
        <taxon>Neopterygii</taxon>
        <taxon>Teleostei</taxon>
        <taxon>Ostariophysi</taxon>
        <taxon>Characiformes</taxon>
        <taxon>Characoidei</taxon>
        <taxon>Pygocentrus</taxon>
    </lineage>
</organism>
<dbReference type="AlphaFoldDB" id="A0A3B4DDK1"/>
<keyword evidence="7 9" id="KW-0333">Golgi apparatus</keyword>
<reference evidence="11" key="2">
    <citation type="submission" date="2025-08" db="UniProtKB">
        <authorList>
            <consortium name="Ensembl"/>
        </authorList>
    </citation>
    <scope>IDENTIFICATION</scope>
</reference>
<evidence type="ECO:0000256" key="8">
    <source>
        <dbReference type="ARBA" id="ARBA00023136"/>
    </source>
</evidence>
<dbReference type="PROSITE" id="PS51820">
    <property type="entry name" value="PA14"/>
    <property type="match status" value="1"/>
</dbReference>
<dbReference type="EC" id="2.4.1.244" evidence="9"/>
<keyword evidence="3 9" id="KW-0808">Transferase</keyword>
<evidence type="ECO:0000313" key="11">
    <source>
        <dbReference type="Ensembl" id="ENSPNAP00000022497.1"/>
    </source>
</evidence>
<proteinExistence type="inferred from homology"/>
<dbReference type="Ensembl" id="ENSPNAT00000034685.2">
    <property type="protein sequence ID" value="ENSPNAP00000022497.1"/>
    <property type="gene ID" value="ENSPNAG00000029887.2"/>
</dbReference>
<dbReference type="PANTHER" id="PTHR12369:SF15">
    <property type="entry name" value="BETA-1,4-N-ACETYLGALACTOSAMINYLTRANSFERASE 3"/>
    <property type="match status" value="1"/>
</dbReference>
<evidence type="ECO:0000256" key="3">
    <source>
        <dbReference type="ARBA" id="ARBA00022679"/>
    </source>
</evidence>
<dbReference type="InterPro" id="IPR051227">
    <property type="entry name" value="CS_glycosyltransferase"/>
</dbReference>
<dbReference type="RefSeq" id="XP_017552456.1">
    <property type="nucleotide sequence ID" value="XM_017696967.2"/>
</dbReference>